<organism evidence="2 3">
    <name type="scientific">Rhizobium rhizogenes</name>
    <name type="common">Agrobacterium rhizogenes</name>
    <dbReference type="NCBI Taxonomy" id="359"/>
    <lineage>
        <taxon>Bacteria</taxon>
        <taxon>Pseudomonadati</taxon>
        <taxon>Pseudomonadota</taxon>
        <taxon>Alphaproteobacteria</taxon>
        <taxon>Hyphomicrobiales</taxon>
        <taxon>Rhizobiaceae</taxon>
        <taxon>Rhizobium/Agrobacterium group</taxon>
        <taxon>Rhizobium</taxon>
    </lineage>
</organism>
<sequence>MVSNFNRVPANADFCCYVINLDGSTERFSQVSASLEKAGVAFERLSAFDGRKLALDTVADYDAAAARRYMGRELVGGEIGCYYSHLNAAKAFLRTDKSYCLVIEDDAAPHEALQAIVTETIGFLNAHDPDWRIVNMGNEKLKIFRPLKTMSFGKNIFTLCSAHYFPMTTGAILWSRKGAQEFVDGHRVIFAPVDNFFRYWITRVGGGYSFFPRPVSTTDAVSDIAHPGKISRSRNARSFLYGLRKQRRLMVDKLIATKRKYFS</sequence>
<reference evidence="2 3" key="1">
    <citation type="submission" date="2018-04" db="EMBL/GenBank/DDBJ databases">
        <authorList>
            <person name="Hagen T."/>
        </authorList>
    </citation>
    <scope>NUCLEOTIDE SEQUENCE [LARGE SCALE GENOMIC DNA]</scope>
    <source>
        <strain evidence="2 3">TPD7009</strain>
    </source>
</reference>
<evidence type="ECO:0000259" key="1">
    <source>
        <dbReference type="Pfam" id="PF01755"/>
    </source>
</evidence>
<proteinExistence type="predicted"/>
<dbReference type="CDD" id="cd06532">
    <property type="entry name" value="Glyco_transf_25"/>
    <property type="match status" value="1"/>
</dbReference>
<feature type="domain" description="Glycosyl transferase family 25" evidence="1">
    <location>
        <begin position="17"/>
        <end position="196"/>
    </location>
</feature>
<name>A0AA92C6G9_RHIRH</name>
<dbReference type="Pfam" id="PF01755">
    <property type="entry name" value="Glyco_transf_25"/>
    <property type="match status" value="1"/>
</dbReference>
<dbReference type="AlphaFoldDB" id="A0AA92C6G9"/>
<evidence type="ECO:0000313" key="2">
    <source>
        <dbReference type="EMBL" id="PVE56805.1"/>
    </source>
</evidence>
<dbReference type="Proteomes" id="UP000244335">
    <property type="component" value="Unassembled WGS sequence"/>
</dbReference>
<evidence type="ECO:0000313" key="3">
    <source>
        <dbReference type="Proteomes" id="UP000244335"/>
    </source>
</evidence>
<dbReference type="RefSeq" id="WP_116492152.1">
    <property type="nucleotide sequence ID" value="NZ_QDFR01000001.1"/>
</dbReference>
<gene>
    <name evidence="2" type="ORF">DC430_03300</name>
</gene>
<comment type="caution">
    <text evidence="2">The sequence shown here is derived from an EMBL/GenBank/DDBJ whole genome shotgun (WGS) entry which is preliminary data.</text>
</comment>
<protein>
    <recommendedName>
        <fullName evidence="1">Glycosyl transferase family 25 domain-containing protein</fullName>
    </recommendedName>
</protein>
<dbReference type="EMBL" id="QDFR01000001">
    <property type="protein sequence ID" value="PVE56805.1"/>
    <property type="molecule type" value="Genomic_DNA"/>
</dbReference>
<dbReference type="InterPro" id="IPR002654">
    <property type="entry name" value="Glyco_trans_25"/>
</dbReference>
<accession>A0AA92C6G9</accession>